<dbReference type="PROSITE" id="PS50172">
    <property type="entry name" value="BRCT"/>
    <property type="match status" value="4"/>
</dbReference>
<feature type="region of interest" description="Disordered" evidence="1">
    <location>
        <begin position="502"/>
        <end position="597"/>
    </location>
</feature>
<dbReference type="InterPro" id="IPR031906">
    <property type="entry name" value="RTT107_BRCT_6"/>
</dbReference>
<reference evidence="3 4" key="1">
    <citation type="submission" date="2013-02" db="EMBL/GenBank/DDBJ databases">
        <title>Genome sequence of Candida maltosa Xu316, a potential industrial strain for xylitol and ethanol production.</title>
        <authorList>
            <person name="Yu J."/>
            <person name="Wang Q."/>
            <person name="Geng X."/>
            <person name="Bao W."/>
            <person name="He P."/>
            <person name="Cai J."/>
        </authorList>
    </citation>
    <scope>NUCLEOTIDE SEQUENCE [LARGE SCALE GENOMIC DNA]</scope>
    <source>
        <strain evidence="4">Xu316</strain>
    </source>
</reference>
<dbReference type="OMA" id="SWLYHLI"/>
<proteinExistence type="predicted"/>
<dbReference type="AlphaFoldDB" id="M3JFE1"/>
<accession>M3JFE1</accession>
<feature type="domain" description="BRCT" evidence="2">
    <location>
        <begin position="779"/>
        <end position="884"/>
    </location>
</feature>
<evidence type="ECO:0000313" key="3">
    <source>
        <dbReference type="EMBL" id="EMG50963.1"/>
    </source>
</evidence>
<dbReference type="PANTHER" id="PTHR47667:SF1">
    <property type="entry name" value="REGULATOR OF TY1 TRANSPOSITION PROTEIN 107"/>
    <property type="match status" value="1"/>
</dbReference>
<name>M3JFE1_CANMX</name>
<feature type="compositionally biased region" description="Pro residues" evidence="1">
    <location>
        <begin position="573"/>
        <end position="587"/>
    </location>
</feature>
<evidence type="ECO:0000313" key="4">
    <source>
        <dbReference type="Proteomes" id="UP000011777"/>
    </source>
</evidence>
<dbReference type="InterPro" id="IPR001357">
    <property type="entry name" value="BRCT_dom"/>
</dbReference>
<feature type="compositionally biased region" description="Polar residues" evidence="1">
    <location>
        <begin position="513"/>
        <end position="545"/>
    </location>
</feature>
<dbReference type="GO" id="GO:0005634">
    <property type="term" value="C:nucleus"/>
    <property type="evidence" value="ECO:0007669"/>
    <property type="project" value="TreeGrafter"/>
</dbReference>
<dbReference type="InterPro" id="IPR036420">
    <property type="entry name" value="BRCT_dom_sf"/>
</dbReference>
<dbReference type="eggNOG" id="KOG2043">
    <property type="taxonomic scope" value="Eukaryota"/>
</dbReference>
<dbReference type="PANTHER" id="PTHR47667">
    <property type="entry name" value="REGULATOR OF TY1 TRANSPOSITION PROTEIN 107"/>
    <property type="match status" value="1"/>
</dbReference>
<feature type="domain" description="BRCT" evidence="2">
    <location>
        <begin position="351"/>
        <end position="442"/>
    </location>
</feature>
<dbReference type="EMBL" id="AOGT01000061">
    <property type="protein sequence ID" value="EMG50963.1"/>
    <property type="molecule type" value="Genomic_DNA"/>
</dbReference>
<dbReference type="Pfam" id="PF16770">
    <property type="entry name" value="RTT107_BRCT_5"/>
    <property type="match status" value="1"/>
</dbReference>
<feature type="domain" description="BRCT" evidence="2">
    <location>
        <begin position="1"/>
        <end position="103"/>
    </location>
</feature>
<dbReference type="SUPFAM" id="SSF52113">
    <property type="entry name" value="BRCT domain"/>
    <property type="match status" value="5"/>
</dbReference>
<organism evidence="3 4">
    <name type="scientific">Candida maltosa (strain Xu316)</name>
    <name type="common">Yeast</name>
    <dbReference type="NCBI Taxonomy" id="1245528"/>
    <lineage>
        <taxon>Eukaryota</taxon>
        <taxon>Fungi</taxon>
        <taxon>Dikarya</taxon>
        <taxon>Ascomycota</taxon>
        <taxon>Saccharomycotina</taxon>
        <taxon>Pichiomycetes</taxon>
        <taxon>Debaryomycetaceae</taxon>
        <taxon>Candida/Lodderomyces clade</taxon>
        <taxon>Candida</taxon>
    </lineage>
</organism>
<dbReference type="SMART" id="SM00292">
    <property type="entry name" value="BRCT"/>
    <property type="match status" value="5"/>
</dbReference>
<evidence type="ECO:0000259" key="2">
    <source>
        <dbReference type="PROSITE" id="PS50172"/>
    </source>
</evidence>
<feature type="domain" description="BRCT" evidence="2">
    <location>
        <begin position="104"/>
        <end position="209"/>
    </location>
</feature>
<dbReference type="GO" id="GO:1990683">
    <property type="term" value="P:DNA double-strand break attachment to nuclear envelope"/>
    <property type="evidence" value="ECO:0007669"/>
    <property type="project" value="TreeGrafter"/>
</dbReference>
<dbReference type="Gene3D" id="3.40.50.10190">
    <property type="entry name" value="BRCT domain"/>
    <property type="match status" value="5"/>
</dbReference>
<dbReference type="HOGENOM" id="CLU_002149_0_0_1"/>
<dbReference type="InterPro" id="IPR053036">
    <property type="entry name" value="CellCycle_DNARepair_Reg"/>
</dbReference>
<sequence length="884" mass="98749">MFSGCNFLIIRSTRPTQTPTLTQDADLQRLLLANNAANVLVKDDYDNSTNYMDPPVITHIITETIDFIEYNQAVNSMIPIATPNWVYDSINSQKAQNLRTYNPDPNYFLKDCFVCCADNLPQGDKELLYGAVKAFGGGYLDVVSIYTTHLIANDVCNDKAILASSVVSQNNNDDGVGGSSSSGIKVVVPHWIDHCITMGRKLDEANYLLPNPKILELEKDGPDFESGILSSALSESLPKDEFINTDLECFKGKKFFLSNDFNLSQRLLNSLKLLIERHGGHIEHEFDLENIDIYLGKYRDGEYYRQSSLNNRIIVGNLQWMYSILVSKKWTLPLNSNILYYPIPSDPIPDFQGLKISITNYSGEARGYLSKLIEYMGGTFTKALTRSNDYLVCAKAEGSKYDAAANKWLDSNRKPIVKVVNHLWLEDCFVKWELLHHDQAKYRNFGNGSIGMEVSVGRIQLDPNVLKRWYETQDHGDMTGNVEDSMSEDGATQTRRMTANPLLMDLTPPPSDAMTNESQTSSNSPPANEVAPTTTESPDPVSQPSLKIETEDFPASSPPPPPQQQPKEESSASPPPADEVFVAPPPSHRYGGRSAAKKAAAKLHDNMTDLKAYQELTKSKTKMKDYMNQLEGTSTPTKRKHTEETTSETTTTPIKKPTQYKTIAMMTGCESEISLEDPDISKLQTLGVLILSEFTNNQTVNTLIAPKILRTAKFLRCLSTVDNIIHPQYLVDILKAEKVEDIKIEDYSLDKFHKNTNVELGYSKKDSENGLLKLLSSSNKGKLFTGLSLNLSTNLNGGVPVISQILKDHGMSNYKEIKNATNVSKNVIKNGEEKTILIANKTKDAKLIAGFKKAIKENGVVLEWDWCVKSIFKMELQNMDDFKL</sequence>
<dbReference type="OrthoDB" id="342264at2759"/>
<dbReference type="GO" id="GO:0006302">
    <property type="term" value="P:double-strand break repair"/>
    <property type="evidence" value="ECO:0007669"/>
    <property type="project" value="TreeGrafter"/>
</dbReference>
<dbReference type="GO" id="GO:0035361">
    <property type="term" value="C:Cul8-RING ubiquitin ligase complex"/>
    <property type="evidence" value="ECO:0007669"/>
    <property type="project" value="TreeGrafter"/>
</dbReference>
<gene>
    <name evidence="3" type="ORF">G210_5603</name>
</gene>
<comment type="caution">
    <text evidence="3">The sequence shown here is derived from an EMBL/GenBank/DDBJ whole genome shotgun (WGS) entry which is preliminary data.</text>
</comment>
<dbReference type="Pfam" id="PF16771">
    <property type="entry name" value="RTT107_BRCT_6"/>
    <property type="match status" value="1"/>
</dbReference>
<dbReference type="Pfam" id="PF00533">
    <property type="entry name" value="BRCT"/>
    <property type="match status" value="1"/>
</dbReference>
<dbReference type="STRING" id="1245528.M3JFE1"/>
<keyword evidence="4" id="KW-1185">Reference proteome</keyword>
<dbReference type="Proteomes" id="UP000011777">
    <property type="component" value="Unassembled WGS sequence"/>
</dbReference>
<dbReference type="Pfam" id="PF12738">
    <property type="entry name" value="PTCB-BRCT"/>
    <property type="match status" value="1"/>
</dbReference>
<evidence type="ECO:0000256" key="1">
    <source>
        <dbReference type="SAM" id="MobiDB-lite"/>
    </source>
</evidence>
<protein>
    <recommendedName>
        <fullName evidence="2">BRCT domain-containing protein</fullName>
    </recommendedName>
</protein>
<feature type="region of interest" description="Disordered" evidence="1">
    <location>
        <begin position="631"/>
        <end position="653"/>
    </location>
</feature>